<dbReference type="InterPro" id="IPR017208">
    <property type="entry name" value="UCP037442_abhydr"/>
</dbReference>
<dbReference type="InterPro" id="IPR022742">
    <property type="entry name" value="Hydrolase_4"/>
</dbReference>
<dbReference type="InterPro" id="IPR029058">
    <property type="entry name" value="AB_hydrolase_fold"/>
</dbReference>
<dbReference type="RefSeq" id="WP_013345766.1">
    <property type="nucleotide sequence ID" value="NC_014541.1"/>
</dbReference>
<dbReference type="EMBL" id="CP002209">
    <property type="protein sequence ID" value="ADN76460.1"/>
    <property type="molecule type" value="Genomic_DNA"/>
</dbReference>
<dbReference type="SUPFAM" id="SSF53474">
    <property type="entry name" value="alpha/beta-Hydrolases"/>
    <property type="match status" value="1"/>
</dbReference>
<dbReference type="GeneID" id="67184041"/>
<keyword evidence="3" id="KW-1185">Reference proteome</keyword>
<dbReference type="KEGG" id="fbl:Fbal_2257"/>
<sequence length="291" mass="32251">MSLHSLALACPDGQRIQASLFVPEAAPRGHILIAPALAVTQTFYHPLARYLCQHGYRVLTLDYRGVGASELTVPSPADVSLVHWAEQDLAVALAALTETAGDAPVYWIGHSFGGQALALVPGHERVDGALTVASSVPYWRHYGKRALPMWAFWHLLAPALSLGERFPARRLGLGRRDLPSGIVRQWARWGRRRDYLFCASHGLPLDAYRQFDRPVRHYGFADDHYAPPAAVEDLASRYGSGQSELRLVSADTLKAWGGVGHFSGFTERHRDTLWPQWLDYLQSLQAAGNPR</sequence>
<evidence type="ECO:0000259" key="1">
    <source>
        <dbReference type="Pfam" id="PF12146"/>
    </source>
</evidence>
<dbReference type="STRING" id="550540.Fbal_2257"/>
<dbReference type="eggNOG" id="COG4757">
    <property type="taxonomic scope" value="Bacteria"/>
</dbReference>
<reference evidence="2 3" key="1">
    <citation type="journal article" date="2010" name="Stand. Genomic Sci.">
        <title>Complete genome sequence of Ferrimonas balearica type strain (PAT).</title>
        <authorList>
            <person name="Nolan M."/>
            <person name="Sikorski J."/>
            <person name="Davenport K."/>
            <person name="Lucas S."/>
            <person name="Glavina Del Rio T."/>
            <person name="Tice H."/>
            <person name="Cheng J."/>
            <person name="Goodwin L."/>
            <person name="Pitluck S."/>
            <person name="Liolios K."/>
            <person name="Ivanova N."/>
            <person name="Mavromatis K."/>
            <person name="Ovchinnikova G."/>
            <person name="Pati A."/>
            <person name="Chen A."/>
            <person name="Palaniappan K."/>
            <person name="Land M."/>
            <person name="Hauser L."/>
            <person name="Chang Y."/>
            <person name="Jeffries C."/>
            <person name="Tapia R."/>
            <person name="Brettin T."/>
            <person name="Detter J."/>
            <person name="Han C."/>
            <person name="Yasawong M."/>
            <person name="Rohde M."/>
            <person name="Tindall B."/>
            <person name="Goker M."/>
            <person name="Woyke T."/>
            <person name="Bristow J."/>
            <person name="Eisen J."/>
            <person name="Markowitz V."/>
            <person name="Hugenholtz P."/>
            <person name="Kyrpides N."/>
            <person name="Klenk H."/>
            <person name="Lapidus A."/>
        </authorList>
    </citation>
    <scope>NUCLEOTIDE SEQUENCE [LARGE SCALE GENOMIC DNA]</scope>
    <source>
        <strain evidence="3">DSM 9799 / CCM 4581 / KCTC 23876 / PAT</strain>
    </source>
</reference>
<dbReference type="Gene3D" id="3.40.50.1820">
    <property type="entry name" value="alpha/beta hydrolase"/>
    <property type="match status" value="1"/>
</dbReference>
<gene>
    <name evidence="2" type="ordered locus">Fbal_2257</name>
</gene>
<organism evidence="2 3">
    <name type="scientific">Ferrimonas balearica (strain DSM 9799 / CCM 4581 / KCTC 23876 / PAT)</name>
    <dbReference type="NCBI Taxonomy" id="550540"/>
    <lineage>
        <taxon>Bacteria</taxon>
        <taxon>Pseudomonadati</taxon>
        <taxon>Pseudomonadota</taxon>
        <taxon>Gammaproteobacteria</taxon>
        <taxon>Alteromonadales</taxon>
        <taxon>Ferrimonadaceae</taxon>
        <taxon>Ferrimonas</taxon>
    </lineage>
</organism>
<dbReference type="PIRSF" id="PIRSF037442">
    <property type="entry name" value="UCP037442_abhydr"/>
    <property type="match status" value="1"/>
</dbReference>
<accession>E1SWH8</accession>
<evidence type="ECO:0000313" key="3">
    <source>
        <dbReference type="Proteomes" id="UP000006683"/>
    </source>
</evidence>
<dbReference type="Proteomes" id="UP000006683">
    <property type="component" value="Chromosome"/>
</dbReference>
<keyword evidence="2" id="KW-0378">Hydrolase</keyword>
<name>E1SWH8_FERBD</name>
<proteinExistence type="predicted"/>
<dbReference type="HOGENOM" id="CLU_058232_0_1_6"/>
<dbReference type="GO" id="GO:0016787">
    <property type="term" value="F:hydrolase activity"/>
    <property type="evidence" value="ECO:0007669"/>
    <property type="project" value="UniProtKB-KW"/>
</dbReference>
<protein>
    <submittedName>
        <fullName evidence="2">Putative hydrolase</fullName>
    </submittedName>
</protein>
<feature type="domain" description="Serine aminopeptidase S33" evidence="1">
    <location>
        <begin position="26"/>
        <end position="147"/>
    </location>
</feature>
<dbReference type="AlphaFoldDB" id="E1SWH8"/>
<dbReference type="Pfam" id="PF12146">
    <property type="entry name" value="Hydrolase_4"/>
    <property type="match status" value="1"/>
</dbReference>
<evidence type="ECO:0000313" key="2">
    <source>
        <dbReference type="EMBL" id="ADN76460.1"/>
    </source>
</evidence>
<dbReference type="ESTHER" id="ferbd-e1swh8">
    <property type="family name" value="UCP037442"/>
</dbReference>